<evidence type="ECO:0000256" key="6">
    <source>
        <dbReference type="ARBA" id="ARBA00022837"/>
    </source>
</evidence>
<dbReference type="InterPro" id="IPR015919">
    <property type="entry name" value="Cadherin-like_sf"/>
</dbReference>
<keyword evidence="8" id="KW-1133">Transmembrane helix</keyword>
<keyword evidence="9" id="KW-0472">Membrane</keyword>
<keyword evidence="2" id="KW-1003">Cell membrane</keyword>
<gene>
    <name evidence="13" type="ORF">Z043_122708</name>
</gene>
<comment type="subcellular location">
    <subcellularLocation>
        <location evidence="1">Cell membrane</location>
        <topology evidence="1">Single-pass type I membrane protein</topology>
    </subcellularLocation>
</comment>
<evidence type="ECO:0000256" key="1">
    <source>
        <dbReference type="ARBA" id="ARBA00004251"/>
    </source>
</evidence>
<evidence type="ECO:0000256" key="7">
    <source>
        <dbReference type="ARBA" id="ARBA00022889"/>
    </source>
</evidence>
<evidence type="ECO:0000256" key="11">
    <source>
        <dbReference type="PROSITE-ProRule" id="PRU00043"/>
    </source>
</evidence>
<evidence type="ECO:0000313" key="13">
    <source>
        <dbReference type="EMBL" id="KPP59377.1"/>
    </source>
</evidence>
<dbReference type="AlphaFoldDB" id="A0A0N8JVX8"/>
<dbReference type="SUPFAM" id="SSF49313">
    <property type="entry name" value="Cadherin-like"/>
    <property type="match status" value="5"/>
</dbReference>
<dbReference type="Gene3D" id="2.60.40.60">
    <property type="entry name" value="Cadherins"/>
    <property type="match status" value="7"/>
</dbReference>
<keyword evidence="4" id="KW-0732">Signal</keyword>
<dbReference type="Pfam" id="PF00028">
    <property type="entry name" value="Cadherin"/>
    <property type="match status" value="5"/>
</dbReference>
<organism evidence="13 14">
    <name type="scientific">Scleropages formosus</name>
    <name type="common">Asian bonytongue</name>
    <name type="synonym">Osteoglossum formosum</name>
    <dbReference type="NCBI Taxonomy" id="113540"/>
    <lineage>
        <taxon>Eukaryota</taxon>
        <taxon>Metazoa</taxon>
        <taxon>Chordata</taxon>
        <taxon>Craniata</taxon>
        <taxon>Vertebrata</taxon>
        <taxon>Euteleostomi</taxon>
        <taxon>Actinopterygii</taxon>
        <taxon>Neopterygii</taxon>
        <taxon>Teleostei</taxon>
        <taxon>Osteoglossocephala</taxon>
        <taxon>Osteoglossomorpha</taxon>
        <taxon>Osteoglossiformes</taxon>
        <taxon>Osteoglossidae</taxon>
        <taxon>Scleropages</taxon>
    </lineage>
</organism>
<dbReference type="PROSITE" id="PS00232">
    <property type="entry name" value="CADHERIN_1"/>
    <property type="match status" value="2"/>
</dbReference>
<proteinExistence type="predicted"/>
<keyword evidence="7" id="KW-0130">Cell adhesion</keyword>
<name>A0A0N8JVX8_SCLFO</name>
<feature type="domain" description="Cadherin" evidence="12">
    <location>
        <begin position="190"/>
        <end position="260"/>
    </location>
</feature>
<dbReference type="SMART" id="SM00112">
    <property type="entry name" value="CA"/>
    <property type="match status" value="7"/>
</dbReference>
<feature type="domain" description="Cadherin" evidence="12">
    <location>
        <begin position="368"/>
        <end position="575"/>
    </location>
</feature>
<feature type="domain" description="Cadherin" evidence="12">
    <location>
        <begin position="793"/>
        <end position="901"/>
    </location>
</feature>
<dbReference type="EMBL" id="JARO02012226">
    <property type="protein sequence ID" value="KPP59377.1"/>
    <property type="molecule type" value="Genomic_DNA"/>
</dbReference>
<keyword evidence="5" id="KW-0677">Repeat</keyword>
<dbReference type="FunFam" id="2.60.40.60:FF:000005">
    <property type="entry name" value="Protocadherin 9"/>
    <property type="match status" value="1"/>
</dbReference>
<dbReference type="PRINTS" id="PR00205">
    <property type="entry name" value="CADHERIN"/>
</dbReference>
<evidence type="ECO:0000256" key="8">
    <source>
        <dbReference type="ARBA" id="ARBA00022989"/>
    </source>
</evidence>
<dbReference type="InterPro" id="IPR020894">
    <property type="entry name" value="Cadherin_CS"/>
</dbReference>
<keyword evidence="10" id="KW-0325">Glycoprotein</keyword>
<sequence length="910" mass="100953">MTSTARTMVLGMQTTLKNTLRFRCRNREDEFSFASPILWRNDRRIIMVHIFDPFVSAAAVETFLKQFVNITGGHKDMRDELGFWNGRRQFQVPAAVPSAEESDISSAVAPSIGRPALVMCRVVQHQRRMARRQNHCQWALGVRWERWQKLSIIMIRGILCMTSEIQLEVQEELEEGIGVGTLASDFLPPYKYLTPDDYFRLDSVTGDLYMTAHRMDRESLCPRKDPEGCLRKYVAIIGPEENIVQVTVKVQDINDNAPIFYASEIHLSVPEDVAVGVTFALDDSASDADEGINGEVWYKLDTESSFFVVNEKETSPVVVVQKELDRETQSSHQLILLAIDRGSPPQTGTATLVVEVKDVDDNCPTFSPNSPQTVSIPGNSPIGTVVTRVIATDADLGTNAMITYSFDARTSDKFYMDQDSGHITLSGIINTDVPLKYILRVLANGPFCPPVATQVTVSVLPVVSEQPVIKIKFIAEHRNQTLLLQENKPPTVLAVLELTKASGITGTLSIEGDVPFLLKPHKGKYHLLPSSPLDFEQKHEYDISLVYNDAGVSKFGPKTVIPVLVEDVNDNAPQFQQMQFKVEVLENNQPGAPLVQVKATDVDSLQNGKVVYRLSPDAEGLFGIDRMTGQLYAMVALDREHQEYYSIIVVAQDNGSPPLEATATVSIQVLDQNDNAPVFLSPSFIFFIPENIPLLARVGLVAAEDADKGQNGKVEVHVLNGSSSFVMDNIQGTVRCTAELDRERQDRYELWLLARDWGRPSLSSTVKVTVFVEDVNDNYPHIILPNSNLSCLTVSPDMTKGATITRIHAIDADSGINSDISYHIGACDPPNSLFSIDPHSGNITLAQYLLLRDHGIHRLLIVVRDGGRPTPLESTVWVNLLVNKSVEPCHVSDVPTVPPTFLPLKKDYKK</sequence>
<reference evidence="13 14" key="1">
    <citation type="submission" date="2015-08" db="EMBL/GenBank/DDBJ databases">
        <title>The genome of the Asian arowana (Scleropages formosus).</title>
        <authorList>
            <person name="Tan M.H."/>
            <person name="Gan H.M."/>
            <person name="Croft L.J."/>
            <person name="Austin C.M."/>
        </authorList>
    </citation>
    <scope>NUCLEOTIDE SEQUENCE [LARGE SCALE GENOMIC DNA]</scope>
    <source>
        <strain evidence="13">Aro1</strain>
    </source>
</reference>
<dbReference type="PANTHER" id="PTHR24028">
    <property type="entry name" value="CADHERIN-87A"/>
    <property type="match status" value="1"/>
</dbReference>
<dbReference type="GO" id="GO:0005886">
    <property type="term" value="C:plasma membrane"/>
    <property type="evidence" value="ECO:0007669"/>
    <property type="project" value="UniProtKB-SubCell"/>
</dbReference>
<keyword evidence="3" id="KW-0812">Transmembrane</keyword>
<dbReference type="Pfam" id="PF23058">
    <property type="entry name" value="RBD_ZCCHC3_2nd"/>
    <property type="match status" value="1"/>
</dbReference>
<evidence type="ECO:0000313" key="14">
    <source>
        <dbReference type="Proteomes" id="UP000034805"/>
    </source>
</evidence>
<dbReference type="PROSITE" id="PS50268">
    <property type="entry name" value="CADHERIN_2"/>
    <property type="match status" value="6"/>
</dbReference>
<dbReference type="Proteomes" id="UP000034805">
    <property type="component" value="Unassembled WGS sequence"/>
</dbReference>
<dbReference type="FunFam" id="2.60.40.60:FF:000020">
    <property type="entry name" value="Dachsous cadherin-related 1b"/>
    <property type="match status" value="1"/>
</dbReference>
<evidence type="ECO:0000256" key="3">
    <source>
        <dbReference type="ARBA" id="ARBA00022692"/>
    </source>
</evidence>
<dbReference type="GO" id="GO:0005509">
    <property type="term" value="F:calcium ion binding"/>
    <property type="evidence" value="ECO:0007669"/>
    <property type="project" value="UniProtKB-UniRule"/>
</dbReference>
<evidence type="ECO:0000259" key="12">
    <source>
        <dbReference type="PROSITE" id="PS50268"/>
    </source>
</evidence>
<dbReference type="PANTHER" id="PTHR24028:SF146">
    <property type="entry name" value="CADHERIN 96CB, ISOFORM D-RELATED"/>
    <property type="match status" value="1"/>
</dbReference>
<dbReference type="InterPro" id="IPR002126">
    <property type="entry name" value="Cadherin-like_dom"/>
</dbReference>
<protein>
    <submittedName>
        <fullName evidence="13">Protocadherin-20-like</fullName>
    </submittedName>
</protein>
<dbReference type="InterPro" id="IPR050174">
    <property type="entry name" value="Protocadherin/Cadherin-CA"/>
</dbReference>
<keyword evidence="6 11" id="KW-0106">Calcium</keyword>
<feature type="domain" description="Cadherin" evidence="12">
    <location>
        <begin position="576"/>
        <end position="679"/>
    </location>
</feature>
<evidence type="ECO:0000256" key="10">
    <source>
        <dbReference type="ARBA" id="ARBA00023180"/>
    </source>
</evidence>
<evidence type="ECO:0000256" key="4">
    <source>
        <dbReference type="ARBA" id="ARBA00022729"/>
    </source>
</evidence>
<accession>A0A0N8JVX8</accession>
<evidence type="ECO:0000256" key="2">
    <source>
        <dbReference type="ARBA" id="ARBA00022475"/>
    </source>
</evidence>
<feature type="domain" description="Cadherin" evidence="12">
    <location>
        <begin position="261"/>
        <end position="366"/>
    </location>
</feature>
<feature type="domain" description="Cadherin" evidence="12">
    <location>
        <begin position="680"/>
        <end position="782"/>
    </location>
</feature>
<dbReference type="InterPro" id="IPR057811">
    <property type="entry name" value="RBD_ZCCHC3_2nd"/>
</dbReference>
<comment type="caution">
    <text evidence="13">The sequence shown here is derived from an EMBL/GenBank/DDBJ whole genome shotgun (WGS) entry which is preliminary data.</text>
</comment>
<dbReference type="CDD" id="cd11304">
    <property type="entry name" value="Cadherin_repeat"/>
    <property type="match status" value="6"/>
</dbReference>
<dbReference type="FunFam" id="2.60.40.60:FF:000007">
    <property type="entry name" value="Protocadherin alpha 2"/>
    <property type="match status" value="1"/>
</dbReference>
<evidence type="ECO:0000256" key="9">
    <source>
        <dbReference type="ARBA" id="ARBA00023136"/>
    </source>
</evidence>
<dbReference type="GO" id="GO:0007156">
    <property type="term" value="P:homophilic cell adhesion via plasma membrane adhesion molecules"/>
    <property type="evidence" value="ECO:0007669"/>
    <property type="project" value="InterPro"/>
</dbReference>
<dbReference type="GO" id="GO:0009653">
    <property type="term" value="P:anatomical structure morphogenesis"/>
    <property type="evidence" value="ECO:0007669"/>
    <property type="project" value="UniProtKB-ARBA"/>
</dbReference>
<evidence type="ECO:0000256" key="5">
    <source>
        <dbReference type="ARBA" id="ARBA00022737"/>
    </source>
</evidence>
<dbReference type="FunFam" id="2.60.40.60:FF:000016">
    <property type="entry name" value="Protocadherin 9"/>
    <property type="match status" value="1"/>
</dbReference>